<protein>
    <recommendedName>
        <fullName evidence="1">Putative tail fiber protein gp53-like C-terminal domain-containing protein</fullName>
    </recommendedName>
</protein>
<dbReference type="Gene3D" id="2.60.40.3940">
    <property type="match status" value="1"/>
</dbReference>
<evidence type="ECO:0000313" key="2">
    <source>
        <dbReference type="EMBL" id="SFK32240.1"/>
    </source>
</evidence>
<dbReference type="InterPro" id="IPR054075">
    <property type="entry name" value="Gp53-like_C"/>
</dbReference>
<gene>
    <name evidence="2" type="ORF">SAMN05518863_106113</name>
</gene>
<dbReference type="Proteomes" id="UP000198841">
    <property type="component" value="Unassembled WGS sequence"/>
</dbReference>
<dbReference type="EMBL" id="FOSD01000006">
    <property type="protein sequence ID" value="SFK32240.1"/>
    <property type="molecule type" value="Genomic_DNA"/>
</dbReference>
<keyword evidence="3" id="KW-1185">Reference proteome</keyword>
<evidence type="ECO:0000313" key="3">
    <source>
        <dbReference type="Proteomes" id="UP000198841"/>
    </source>
</evidence>
<comment type="caution">
    <text evidence="2">The sequence shown here is derived from an EMBL/GenBank/DDBJ whole genome shotgun (WGS) entry which is preliminary data.</text>
</comment>
<accession>A0A1I3YKG3</accession>
<dbReference type="RefSeq" id="WP_091003804.1">
    <property type="nucleotide sequence ID" value="NZ_FOSD01000006.1"/>
</dbReference>
<feature type="domain" description="Putative tail fiber protein gp53-like C-terminal" evidence="1">
    <location>
        <begin position="399"/>
        <end position="471"/>
    </location>
</feature>
<dbReference type="Pfam" id="PF21882">
    <property type="entry name" value="Gp53-like_C"/>
    <property type="match status" value="1"/>
</dbReference>
<evidence type="ECO:0000259" key="1">
    <source>
        <dbReference type="Pfam" id="PF21882"/>
    </source>
</evidence>
<name>A0A1I3YKG3_9GAMM</name>
<reference evidence="2 3" key="1">
    <citation type="submission" date="2016-10" db="EMBL/GenBank/DDBJ databases">
        <authorList>
            <person name="Varghese N."/>
            <person name="Submissions S."/>
        </authorList>
    </citation>
    <scope>NUCLEOTIDE SEQUENCE [LARGE SCALE GENOMIC DNA]</scope>
    <source>
        <strain evidence="2 3">YR512</strain>
    </source>
</reference>
<organism evidence="2 3">
    <name type="scientific">Candidatus Pantoea symbiotica</name>
    <dbReference type="NCBI Taxonomy" id="1884370"/>
    <lineage>
        <taxon>Bacteria</taxon>
        <taxon>Pseudomonadati</taxon>
        <taxon>Pseudomonadota</taxon>
        <taxon>Gammaproteobacteria</taxon>
        <taxon>Enterobacterales</taxon>
        <taxon>Erwiniaceae</taxon>
        <taxon>Pantoea</taxon>
    </lineage>
</organism>
<sequence length="471" mass="50221">MDRLIVYPGAIPLETDLLNTNKFAMTGVAKLASVIMGDNTYLHGLVCTPAVAESLAVSIGEGQIYSLHNTDGTPYSSLAADTTHTLLKQGLNPDSVTFHLSAPATPGHSINYLIQVAYNDVDGGQTVLPYYNAADPAMAFSGPDNTGNAQSTVRSGACIVRLKAGVAAASGSQITPLPDAGYTSAWVITINYGDRHVNAADIRPADGAPFLPVNGLIGEIQQGRLTYGMDSGTVNHYQVSFQPAIGHISDGMRLHFRAKNTNSGPSALAVSRFPAASILTAEHQELPAGQISQGHTAEVEWNSAIGAWILSSPKSSYTTDESDQKYYSRDGGHIGGDVVVQGNLTIEKSLNVGEAELTEEGDVRGKLWDGSLEKWLKRLLPVTAGVKKAWYYKSPNMRLIIQGGSFERSSNSTSVSFPIAFPSGCLNVQFSLNRTHKKSVVNPYISVIDGTHFELNAGSGETGFYWVAFGH</sequence>
<proteinExistence type="predicted"/>